<evidence type="ECO:0000313" key="10">
    <source>
        <dbReference type="EMBL" id="CAK0814578.1"/>
    </source>
</evidence>
<protein>
    <recommendedName>
        <fullName evidence="12">P-type phospholipid transporter</fullName>
    </recommendedName>
</protein>
<dbReference type="InterPro" id="IPR023298">
    <property type="entry name" value="ATPase_P-typ_TM_dom_sf"/>
</dbReference>
<evidence type="ECO:0000256" key="5">
    <source>
        <dbReference type="ARBA" id="ARBA00022840"/>
    </source>
</evidence>
<dbReference type="SUPFAM" id="SSF81665">
    <property type="entry name" value="Calcium ATPase, transmembrane domain M"/>
    <property type="match status" value="1"/>
</dbReference>
<gene>
    <name evidence="10" type="ORF">PCOR1329_LOCUS18151</name>
</gene>
<organism evidence="10 11">
    <name type="scientific">Prorocentrum cordatum</name>
    <dbReference type="NCBI Taxonomy" id="2364126"/>
    <lineage>
        <taxon>Eukaryota</taxon>
        <taxon>Sar</taxon>
        <taxon>Alveolata</taxon>
        <taxon>Dinophyceae</taxon>
        <taxon>Prorocentrales</taxon>
        <taxon>Prorocentraceae</taxon>
        <taxon>Prorocentrum</taxon>
    </lineage>
</organism>
<evidence type="ECO:0000256" key="7">
    <source>
        <dbReference type="ARBA" id="ARBA00022967"/>
    </source>
</evidence>
<dbReference type="Proteomes" id="UP001189429">
    <property type="component" value="Unassembled WGS sequence"/>
</dbReference>
<accession>A0ABN9R6W2</accession>
<comment type="subcellular location">
    <subcellularLocation>
        <location evidence="1">Membrane</location>
        <topology evidence="1">Multi-pass membrane protein</topology>
    </subcellularLocation>
</comment>
<dbReference type="InterPro" id="IPR006544">
    <property type="entry name" value="P-type_TPase_V"/>
</dbReference>
<keyword evidence="9" id="KW-0472">Membrane</keyword>
<evidence type="ECO:0000256" key="2">
    <source>
        <dbReference type="ARBA" id="ARBA00022692"/>
    </source>
</evidence>
<keyword evidence="7" id="KW-1278">Translocase</keyword>
<keyword evidence="11" id="KW-1185">Reference proteome</keyword>
<evidence type="ECO:0000313" key="11">
    <source>
        <dbReference type="Proteomes" id="UP001189429"/>
    </source>
</evidence>
<keyword evidence="4" id="KW-0547">Nucleotide-binding</keyword>
<dbReference type="PANTHER" id="PTHR45630:SF11">
    <property type="entry name" value="CATION-TRANSPORTING P-TYPE ATPASE N-TERMINAL DOMAIN-CONTAINING PROTEIN"/>
    <property type="match status" value="1"/>
</dbReference>
<evidence type="ECO:0008006" key="12">
    <source>
        <dbReference type="Google" id="ProtNLM"/>
    </source>
</evidence>
<keyword evidence="8" id="KW-1133">Transmembrane helix</keyword>
<evidence type="ECO:0000256" key="1">
    <source>
        <dbReference type="ARBA" id="ARBA00004141"/>
    </source>
</evidence>
<proteinExistence type="predicted"/>
<keyword evidence="6" id="KW-0460">Magnesium</keyword>
<evidence type="ECO:0000256" key="9">
    <source>
        <dbReference type="ARBA" id="ARBA00023136"/>
    </source>
</evidence>
<name>A0ABN9R6W2_9DINO</name>
<dbReference type="PROSITE" id="PS00154">
    <property type="entry name" value="ATPASE_E1_E2"/>
    <property type="match status" value="1"/>
</dbReference>
<dbReference type="InterPro" id="IPR018303">
    <property type="entry name" value="ATPase_P-typ_P_site"/>
</dbReference>
<sequence>MLTGEPMPVQRFAVDEGDKHHALEATGALKRSFLYAGTSVLQSSSGQAQDPGMPGRAIGIAVGTGARTAKGSLVRMVLFPAPATFQFTEQLAKVYVIMVVFTCTLFCILMLKDQGHWIVGVFTGLCVLTQSLQPNMPVSFTLAHSVSSARLRADCGVACLSPPRIPIAGKVHVMVLDKTGTITKDSPLRSCPSRPPLSLCGLLPRCPSCACCPLPYARRLQLLLAPA</sequence>
<comment type="caution">
    <text evidence="10">The sequence shown here is derived from an EMBL/GenBank/DDBJ whole genome shotgun (WGS) entry which is preliminary data.</text>
</comment>
<dbReference type="EMBL" id="CAUYUJ010005681">
    <property type="protein sequence ID" value="CAK0814578.1"/>
    <property type="molecule type" value="Genomic_DNA"/>
</dbReference>
<dbReference type="Gene3D" id="2.70.150.10">
    <property type="entry name" value="Calcium-transporting ATPase, cytoplasmic transduction domain A"/>
    <property type="match status" value="1"/>
</dbReference>
<keyword evidence="2" id="KW-0812">Transmembrane</keyword>
<dbReference type="PANTHER" id="PTHR45630">
    <property type="entry name" value="CATION-TRANSPORTING ATPASE-RELATED"/>
    <property type="match status" value="1"/>
</dbReference>
<keyword evidence="3" id="KW-0479">Metal-binding</keyword>
<evidence type="ECO:0000256" key="6">
    <source>
        <dbReference type="ARBA" id="ARBA00022842"/>
    </source>
</evidence>
<evidence type="ECO:0000256" key="4">
    <source>
        <dbReference type="ARBA" id="ARBA00022741"/>
    </source>
</evidence>
<evidence type="ECO:0000256" key="8">
    <source>
        <dbReference type="ARBA" id="ARBA00022989"/>
    </source>
</evidence>
<reference evidence="10" key="1">
    <citation type="submission" date="2023-10" db="EMBL/GenBank/DDBJ databases">
        <authorList>
            <person name="Chen Y."/>
            <person name="Shah S."/>
            <person name="Dougan E. K."/>
            <person name="Thang M."/>
            <person name="Chan C."/>
        </authorList>
    </citation>
    <scope>NUCLEOTIDE SEQUENCE [LARGE SCALE GENOMIC DNA]</scope>
</reference>
<evidence type="ECO:0000256" key="3">
    <source>
        <dbReference type="ARBA" id="ARBA00022723"/>
    </source>
</evidence>
<keyword evidence="5" id="KW-0067">ATP-binding</keyword>